<dbReference type="AlphaFoldDB" id="A0A0V0HAN9"/>
<name>A0A0V0HAN9_SOLCH</name>
<sequence>MNQNGNNNYHRFLGYSTKDHSHHLHQTELMSDDREDLLQNIQINHLQKIKKHVYQQISLH</sequence>
<protein>
    <submittedName>
        <fullName evidence="1">Putative ovule protein</fullName>
    </submittedName>
</protein>
<accession>A0A0V0HAN9</accession>
<evidence type="ECO:0000313" key="1">
    <source>
        <dbReference type="EMBL" id="JAP17445.1"/>
    </source>
</evidence>
<reference evidence="1" key="1">
    <citation type="submission" date="2015-12" db="EMBL/GenBank/DDBJ databases">
        <title>Gene expression during late stages of embryo sac development: a critical building block for successful pollen-pistil interactions.</title>
        <authorList>
            <person name="Liu Y."/>
            <person name="Joly V."/>
            <person name="Sabar M."/>
            <person name="Matton D.P."/>
        </authorList>
    </citation>
    <scope>NUCLEOTIDE SEQUENCE</scope>
</reference>
<proteinExistence type="predicted"/>
<dbReference type="EMBL" id="GEDG01022516">
    <property type="protein sequence ID" value="JAP17445.1"/>
    <property type="molecule type" value="Transcribed_RNA"/>
</dbReference>
<organism evidence="1">
    <name type="scientific">Solanum chacoense</name>
    <name type="common">Chaco potato</name>
    <dbReference type="NCBI Taxonomy" id="4108"/>
    <lineage>
        <taxon>Eukaryota</taxon>
        <taxon>Viridiplantae</taxon>
        <taxon>Streptophyta</taxon>
        <taxon>Embryophyta</taxon>
        <taxon>Tracheophyta</taxon>
        <taxon>Spermatophyta</taxon>
        <taxon>Magnoliopsida</taxon>
        <taxon>eudicotyledons</taxon>
        <taxon>Gunneridae</taxon>
        <taxon>Pentapetalae</taxon>
        <taxon>asterids</taxon>
        <taxon>lamiids</taxon>
        <taxon>Solanales</taxon>
        <taxon>Solanaceae</taxon>
        <taxon>Solanoideae</taxon>
        <taxon>Solaneae</taxon>
        <taxon>Solanum</taxon>
    </lineage>
</organism>